<evidence type="ECO:0000256" key="2">
    <source>
        <dbReference type="ARBA" id="ARBA00008000"/>
    </source>
</evidence>
<dbReference type="Gene3D" id="3.30.70.2740">
    <property type="match status" value="1"/>
</dbReference>
<dbReference type="RefSeq" id="WP_071209173.1">
    <property type="nucleotide sequence ID" value="NZ_PNEJ01000036.1"/>
</dbReference>
<keyword evidence="4" id="KW-0274">FAD</keyword>
<evidence type="ECO:0000259" key="8">
    <source>
        <dbReference type="PROSITE" id="PS51387"/>
    </source>
</evidence>
<organism evidence="9 10">
    <name type="scientific">Pseudoalteromonas piscicida</name>
    <dbReference type="NCBI Taxonomy" id="43662"/>
    <lineage>
        <taxon>Bacteria</taxon>
        <taxon>Pseudomonadati</taxon>
        <taxon>Pseudomonadota</taxon>
        <taxon>Gammaproteobacteria</taxon>
        <taxon>Alteromonadales</taxon>
        <taxon>Pseudoalteromonadaceae</taxon>
        <taxon>Pseudoalteromonas</taxon>
    </lineage>
</organism>
<dbReference type="Pfam" id="PF01565">
    <property type="entry name" value="FAD_binding_4"/>
    <property type="match status" value="1"/>
</dbReference>
<dbReference type="SUPFAM" id="SSF55103">
    <property type="entry name" value="FAD-linked oxidases, C-terminal domain"/>
    <property type="match status" value="1"/>
</dbReference>
<dbReference type="GO" id="GO:0008720">
    <property type="term" value="F:D-lactate dehydrogenase (NAD+) activity"/>
    <property type="evidence" value="ECO:0007669"/>
    <property type="project" value="TreeGrafter"/>
</dbReference>
<name>A0AAQ2IRX3_PSEO7</name>
<dbReference type="SUPFAM" id="SSF56176">
    <property type="entry name" value="FAD-binding/transporter-associated domain-like"/>
    <property type="match status" value="1"/>
</dbReference>
<dbReference type="InterPro" id="IPR004113">
    <property type="entry name" value="FAD-bd_oxidored_4_C"/>
</dbReference>
<evidence type="ECO:0000256" key="3">
    <source>
        <dbReference type="ARBA" id="ARBA00022630"/>
    </source>
</evidence>
<dbReference type="InterPro" id="IPR006094">
    <property type="entry name" value="Oxid_FAD_bind_N"/>
</dbReference>
<dbReference type="FunFam" id="3.30.465.10:FF:000016">
    <property type="entry name" value="probable D-lactate dehydrogenase, mitochondrial"/>
    <property type="match status" value="1"/>
</dbReference>
<dbReference type="Proteomes" id="UP000305423">
    <property type="component" value="Unassembled WGS sequence"/>
</dbReference>
<dbReference type="PANTHER" id="PTHR11748">
    <property type="entry name" value="D-LACTATE DEHYDROGENASE"/>
    <property type="match status" value="1"/>
</dbReference>
<keyword evidence="6" id="KW-0560">Oxidoreductase</keyword>
<reference evidence="10" key="2">
    <citation type="submission" date="2019-06" db="EMBL/GenBank/DDBJ databases">
        <title>Co-occurence of chitin degradation, pigmentation and bioactivity in marine Pseudoalteromonas.</title>
        <authorList>
            <person name="Sonnenschein E.C."/>
            <person name="Bech P.K."/>
        </authorList>
    </citation>
    <scope>NUCLEOTIDE SEQUENCE [LARGE SCALE GENOMIC DNA]</scope>
    <source>
        <strain evidence="10">S1607</strain>
    </source>
</reference>
<evidence type="ECO:0000313" key="10">
    <source>
        <dbReference type="Proteomes" id="UP000305423"/>
    </source>
</evidence>
<keyword evidence="3" id="KW-0285">Flavoprotein</keyword>
<dbReference type="Gene3D" id="3.30.465.10">
    <property type="match status" value="1"/>
</dbReference>
<dbReference type="EMBL" id="PNEL01000023">
    <property type="protein sequence ID" value="TMN77799.1"/>
    <property type="molecule type" value="Genomic_DNA"/>
</dbReference>
<dbReference type="Pfam" id="PF02913">
    <property type="entry name" value="FAD-oxidase_C"/>
    <property type="match status" value="1"/>
</dbReference>
<comment type="caution">
    <text evidence="9">The sequence shown here is derived from an EMBL/GenBank/DDBJ whole genome shotgun (WGS) entry which is preliminary data.</text>
</comment>
<evidence type="ECO:0000313" key="9">
    <source>
        <dbReference type="EMBL" id="TMN77799.1"/>
    </source>
</evidence>
<dbReference type="InterPro" id="IPR016169">
    <property type="entry name" value="FAD-bd_PCMH_sub2"/>
</dbReference>
<dbReference type="FunFam" id="3.30.70.2740:FF:000001">
    <property type="entry name" value="D-lactate dehydrogenase mitochondrial"/>
    <property type="match status" value="1"/>
</dbReference>
<dbReference type="FunFam" id="1.10.45.10:FF:000001">
    <property type="entry name" value="D-lactate dehydrogenase mitochondrial"/>
    <property type="match status" value="1"/>
</dbReference>
<dbReference type="InterPro" id="IPR016171">
    <property type="entry name" value="Vanillyl_alc_oxidase_C-sub2"/>
</dbReference>
<evidence type="ECO:0000256" key="7">
    <source>
        <dbReference type="ARBA" id="ARBA00038897"/>
    </source>
</evidence>
<comment type="cofactor">
    <cofactor evidence="1">
        <name>FAD</name>
        <dbReference type="ChEBI" id="CHEBI:57692"/>
    </cofactor>
</comment>
<dbReference type="GO" id="GO:1903457">
    <property type="term" value="P:lactate catabolic process"/>
    <property type="evidence" value="ECO:0007669"/>
    <property type="project" value="TreeGrafter"/>
</dbReference>
<dbReference type="PROSITE" id="PS51387">
    <property type="entry name" value="FAD_PCMH"/>
    <property type="match status" value="1"/>
</dbReference>
<dbReference type="Gene3D" id="1.10.45.10">
    <property type="entry name" value="Vanillyl-alcohol Oxidase, Chain A, domain 4"/>
    <property type="match status" value="1"/>
</dbReference>
<comment type="similarity">
    <text evidence="2">Belongs to the FAD-binding oxidoreductase/transferase type 4 family.</text>
</comment>
<dbReference type="PANTHER" id="PTHR11748:SF111">
    <property type="entry name" value="D-LACTATE DEHYDROGENASE, MITOCHONDRIAL-RELATED"/>
    <property type="match status" value="1"/>
</dbReference>
<accession>A0AAQ2IRX3</accession>
<dbReference type="InterPro" id="IPR016164">
    <property type="entry name" value="FAD-linked_Oxase-like_C"/>
</dbReference>
<dbReference type="InterPro" id="IPR016166">
    <property type="entry name" value="FAD-bd_PCMH"/>
</dbReference>
<dbReference type="GO" id="GO:0071949">
    <property type="term" value="F:FAD binding"/>
    <property type="evidence" value="ECO:0007669"/>
    <property type="project" value="InterPro"/>
</dbReference>
<evidence type="ECO:0000256" key="4">
    <source>
        <dbReference type="ARBA" id="ARBA00022827"/>
    </source>
</evidence>
<protein>
    <recommendedName>
        <fullName evidence="7">D-lactate dehydrogenase (cytochrome)</fullName>
        <ecNumber evidence="7">1.1.2.4</ecNumber>
    </recommendedName>
</protein>
<sequence length="469" mass="50973">MVSQNALTVFEALKNLGVDCSMDEDQCVKHGQDQSPISTVISPDIVVYPKHTQHVMDIVSIANQMKMPIVPFGAGTSVEGHVLPIHGGIAMNMTHMNQILEISPESLTAKVQPGVTRKQLDQALAAYNLCFPIGPGVNATLGGMCSTGASGTNAVKYGTMKENVLGLEVITSEGKLAKTGTKARKTSAGYDLTRLMIGSEGTLGVFTEITLKLYPVPEQISVAICSFESISDAVNSVISIIQNSIPIARVELMDGHTVSLVNDYSQLELSEIPKLILEFHGSSQYISEQVERVNSIVSQFGGSEFNWATEKEERNKLWQARHDTYYAAIASKENARSISTDTCVPIDKLADCLLESINEVNDSGLPYFLVGHVGDGNFHFGYLIDPDIEAERQTAEALNSRLIERAIKFEGTCTGEHGVGMRKMHYLEQELGSESISLMQIIKQALDPNNILNPGKVVLLNSVQEDIEG</sequence>
<dbReference type="AlphaFoldDB" id="A0AAQ2IRX3"/>
<keyword evidence="5" id="KW-0809">Transit peptide</keyword>
<evidence type="ECO:0000256" key="6">
    <source>
        <dbReference type="ARBA" id="ARBA00023002"/>
    </source>
</evidence>
<dbReference type="InterPro" id="IPR036318">
    <property type="entry name" value="FAD-bd_PCMH-like_sf"/>
</dbReference>
<proteinExistence type="inferred from homology"/>
<gene>
    <name evidence="9" type="ORF">CWB74_09810</name>
</gene>
<evidence type="ECO:0000256" key="1">
    <source>
        <dbReference type="ARBA" id="ARBA00001974"/>
    </source>
</evidence>
<evidence type="ECO:0000256" key="5">
    <source>
        <dbReference type="ARBA" id="ARBA00022946"/>
    </source>
</evidence>
<feature type="domain" description="FAD-binding PCMH-type" evidence="8">
    <location>
        <begin position="39"/>
        <end position="216"/>
    </location>
</feature>
<reference evidence="9 10" key="1">
    <citation type="submission" date="2017-12" db="EMBL/GenBank/DDBJ databases">
        <authorList>
            <person name="Paulsen S."/>
            <person name="Gram L.K."/>
        </authorList>
    </citation>
    <scope>NUCLEOTIDE SEQUENCE [LARGE SCALE GENOMIC DNA]</scope>
    <source>
        <strain evidence="9 10">S1607</strain>
    </source>
</reference>
<dbReference type="EC" id="1.1.2.4" evidence="7"/>
<dbReference type="GO" id="GO:0004458">
    <property type="term" value="F:D-lactate dehydrogenase (cytochrome) activity"/>
    <property type="evidence" value="ECO:0007669"/>
    <property type="project" value="UniProtKB-EC"/>
</dbReference>